<dbReference type="SUPFAM" id="SSF52540">
    <property type="entry name" value="P-loop containing nucleoside triphosphate hydrolases"/>
    <property type="match status" value="1"/>
</dbReference>
<dbReference type="PANTHER" id="PTHR45772">
    <property type="entry name" value="CONSERVED COMPONENT OF ABC TRANSPORTER FOR NATURAL AMINO ACIDS-RELATED"/>
    <property type="match status" value="1"/>
</dbReference>
<dbReference type="Gene3D" id="3.40.50.300">
    <property type="entry name" value="P-loop containing nucleotide triphosphate hydrolases"/>
    <property type="match status" value="1"/>
</dbReference>
<protein>
    <recommendedName>
        <fullName evidence="4">Branched-chain amino acid ATP-binding cassette transporter C-terminal domain-containing protein</fullName>
    </recommendedName>
</protein>
<dbReference type="Pfam" id="PF12399">
    <property type="entry name" value="BCA_ABC_TP_C"/>
    <property type="match status" value="1"/>
</dbReference>
<proteinExistence type="predicted"/>
<accession>A0ABQ4N1F3</accession>
<keyword evidence="1" id="KW-0813">Transport</keyword>
<evidence type="ECO:0000256" key="1">
    <source>
        <dbReference type="ARBA" id="ARBA00022448"/>
    </source>
</evidence>
<evidence type="ECO:0000256" key="2">
    <source>
        <dbReference type="ARBA" id="ARBA00022741"/>
    </source>
</evidence>
<dbReference type="EMBL" id="BOVJ01000017">
    <property type="protein sequence ID" value="GIQ62004.1"/>
    <property type="molecule type" value="Genomic_DNA"/>
</dbReference>
<keyword evidence="6" id="KW-1185">Reference proteome</keyword>
<keyword evidence="3" id="KW-0067">ATP-binding</keyword>
<organism evidence="5 6">
    <name type="scientific">Paenibacillus cisolokensis</name>
    <dbReference type="NCBI Taxonomy" id="1658519"/>
    <lineage>
        <taxon>Bacteria</taxon>
        <taxon>Bacillati</taxon>
        <taxon>Bacillota</taxon>
        <taxon>Bacilli</taxon>
        <taxon>Bacillales</taxon>
        <taxon>Paenibacillaceae</taxon>
        <taxon>Paenibacillus</taxon>
    </lineage>
</organism>
<dbReference type="PANTHER" id="PTHR45772:SF7">
    <property type="entry name" value="AMINO ACID ABC TRANSPORTER ATP-BINDING PROTEIN"/>
    <property type="match status" value="1"/>
</dbReference>
<gene>
    <name evidence="5" type="ORF">PACILC2_05720</name>
</gene>
<keyword evidence="2" id="KW-0547">Nucleotide-binding</keyword>
<comment type="caution">
    <text evidence="5">The sequence shown here is derived from an EMBL/GenBank/DDBJ whole genome shotgun (WGS) entry which is preliminary data.</text>
</comment>
<feature type="domain" description="Branched-chain amino acid ATP-binding cassette transporter C-terminal" evidence="4">
    <location>
        <begin position="26"/>
        <end position="50"/>
    </location>
</feature>
<dbReference type="InterPro" id="IPR032823">
    <property type="entry name" value="BCA_ABC_TP_C"/>
</dbReference>
<dbReference type="RefSeq" id="WP_307860309.1">
    <property type="nucleotide sequence ID" value="NZ_BOVJ01000017.1"/>
</dbReference>
<evidence type="ECO:0000259" key="4">
    <source>
        <dbReference type="Pfam" id="PF12399"/>
    </source>
</evidence>
<name>A0ABQ4N1F3_9BACL</name>
<dbReference type="Proteomes" id="UP000680304">
    <property type="component" value="Unassembled WGS sequence"/>
</dbReference>
<dbReference type="InterPro" id="IPR027417">
    <property type="entry name" value="P-loop_NTPase"/>
</dbReference>
<evidence type="ECO:0000313" key="6">
    <source>
        <dbReference type="Proteomes" id="UP000680304"/>
    </source>
</evidence>
<sequence>MILIEHDMGMIMEISDRIAVLNYGVKIAEGSPEQIRRDPSVIDAYLGGEVDEP</sequence>
<dbReference type="InterPro" id="IPR051120">
    <property type="entry name" value="ABC_AA/LPS_Transport"/>
</dbReference>
<evidence type="ECO:0000256" key="3">
    <source>
        <dbReference type="ARBA" id="ARBA00022840"/>
    </source>
</evidence>
<reference evidence="5 6" key="1">
    <citation type="submission" date="2021-04" db="EMBL/GenBank/DDBJ databases">
        <title>Draft genome sequence of Paenibacillus cisolokensis, LC2-13A.</title>
        <authorList>
            <person name="Uke A."/>
            <person name="Chhe C."/>
            <person name="Baramee S."/>
            <person name="Kosugi A."/>
        </authorList>
    </citation>
    <scope>NUCLEOTIDE SEQUENCE [LARGE SCALE GENOMIC DNA]</scope>
    <source>
        <strain evidence="5 6">LC2-13A</strain>
    </source>
</reference>
<evidence type="ECO:0000313" key="5">
    <source>
        <dbReference type="EMBL" id="GIQ62004.1"/>
    </source>
</evidence>